<evidence type="ECO:0000313" key="5">
    <source>
        <dbReference type="Proteomes" id="UP000268162"/>
    </source>
</evidence>
<accession>A0A4V1J5K4</accession>
<dbReference type="Proteomes" id="UP000268162">
    <property type="component" value="Unassembled WGS sequence"/>
</dbReference>
<feature type="non-terminal residue" evidence="4">
    <location>
        <position position="1"/>
    </location>
</feature>
<dbReference type="GO" id="GO:0003756">
    <property type="term" value="F:protein disulfide isomerase activity"/>
    <property type="evidence" value="ECO:0007669"/>
    <property type="project" value="TreeGrafter"/>
</dbReference>
<dbReference type="PRINTS" id="PR00421">
    <property type="entry name" value="THIOREDOXIN"/>
</dbReference>
<dbReference type="CDD" id="cd02961">
    <property type="entry name" value="PDI_a_family"/>
    <property type="match status" value="1"/>
</dbReference>
<dbReference type="EMBL" id="ML002275">
    <property type="protein sequence ID" value="RKP39369.1"/>
    <property type="molecule type" value="Genomic_DNA"/>
</dbReference>
<protein>
    <submittedName>
        <fullName evidence="4">Thioredoxin-like protein</fullName>
    </submittedName>
</protein>
<dbReference type="InterPro" id="IPR036249">
    <property type="entry name" value="Thioredoxin-like_sf"/>
</dbReference>
<dbReference type="GO" id="GO:0006457">
    <property type="term" value="P:protein folding"/>
    <property type="evidence" value="ECO:0007669"/>
    <property type="project" value="TreeGrafter"/>
</dbReference>
<evidence type="ECO:0000256" key="1">
    <source>
        <dbReference type="ARBA" id="ARBA00006347"/>
    </source>
</evidence>
<keyword evidence="2" id="KW-0732">Signal</keyword>
<dbReference type="Gene3D" id="3.40.30.10">
    <property type="entry name" value="Glutaredoxin"/>
    <property type="match status" value="1"/>
</dbReference>
<name>A0A4V1J5K4_9FUNG</name>
<evidence type="ECO:0000256" key="2">
    <source>
        <dbReference type="ARBA" id="ARBA00022729"/>
    </source>
</evidence>
<reference evidence="5" key="1">
    <citation type="journal article" date="2018" name="Nat. Microbiol.">
        <title>Leveraging single-cell genomics to expand the fungal tree of life.</title>
        <authorList>
            <person name="Ahrendt S.R."/>
            <person name="Quandt C.A."/>
            <person name="Ciobanu D."/>
            <person name="Clum A."/>
            <person name="Salamov A."/>
            <person name="Andreopoulos B."/>
            <person name="Cheng J.F."/>
            <person name="Woyke T."/>
            <person name="Pelin A."/>
            <person name="Henrissat B."/>
            <person name="Reynolds N.K."/>
            <person name="Benny G.L."/>
            <person name="Smith M.E."/>
            <person name="James T.Y."/>
            <person name="Grigoriev I.V."/>
        </authorList>
    </citation>
    <scope>NUCLEOTIDE SEQUENCE [LARGE SCALE GENOMIC DNA]</scope>
    <source>
        <strain evidence="5">RSA 468</strain>
    </source>
</reference>
<gene>
    <name evidence="4" type="ORF">BJ085DRAFT_1696</name>
</gene>
<dbReference type="InterPro" id="IPR051063">
    <property type="entry name" value="PDI"/>
</dbReference>
<dbReference type="PANTHER" id="PTHR45672">
    <property type="entry name" value="PROTEIN DISULFIDE-ISOMERASE C17H9.14C-RELATED"/>
    <property type="match status" value="1"/>
</dbReference>
<dbReference type="PANTHER" id="PTHR45672:SF3">
    <property type="entry name" value="THIOREDOXIN DOMAIN-CONTAINING PROTEIN 5"/>
    <property type="match status" value="1"/>
</dbReference>
<dbReference type="PROSITE" id="PS51352">
    <property type="entry name" value="THIOREDOXIN_2"/>
    <property type="match status" value="1"/>
</dbReference>
<proteinExistence type="inferred from homology"/>
<dbReference type="SUPFAM" id="SSF52833">
    <property type="entry name" value="Thioredoxin-like"/>
    <property type="match status" value="1"/>
</dbReference>
<dbReference type="GO" id="GO:0005783">
    <property type="term" value="C:endoplasmic reticulum"/>
    <property type="evidence" value="ECO:0007669"/>
    <property type="project" value="TreeGrafter"/>
</dbReference>
<evidence type="ECO:0000259" key="3">
    <source>
        <dbReference type="PROSITE" id="PS51352"/>
    </source>
</evidence>
<dbReference type="Pfam" id="PF00085">
    <property type="entry name" value="Thioredoxin"/>
    <property type="match status" value="1"/>
</dbReference>
<comment type="similarity">
    <text evidence="1">Belongs to the protein disulfide isomerase family.</text>
</comment>
<dbReference type="STRING" id="215637.A0A4V1J5K4"/>
<sequence>LTEDNFESLIKDGPWFIKFYAPWCIHCQHLAPTWEALAKELAGDIHVGEVDCMSFGSFCNNKGITGYPTLTFYLEGSSVNFSGDRTVESL</sequence>
<dbReference type="InterPro" id="IPR013766">
    <property type="entry name" value="Thioredoxin_domain"/>
</dbReference>
<evidence type="ECO:0000313" key="4">
    <source>
        <dbReference type="EMBL" id="RKP39369.1"/>
    </source>
</evidence>
<dbReference type="AlphaFoldDB" id="A0A4V1J5K4"/>
<feature type="domain" description="Thioredoxin" evidence="3">
    <location>
        <begin position="1"/>
        <end position="90"/>
    </location>
</feature>
<organism evidence="4 5">
    <name type="scientific">Dimargaris cristalligena</name>
    <dbReference type="NCBI Taxonomy" id="215637"/>
    <lineage>
        <taxon>Eukaryota</taxon>
        <taxon>Fungi</taxon>
        <taxon>Fungi incertae sedis</taxon>
        <taxon>Zoopagomycota</taxon>
        <taxon>Kickxellomycotina</taxon>
        <taxon>Dimargaritomycetes</taxon>
        <taxon>Dimargaritales</taxon>
        <taxon>Dimargaritaceae</taxon>
        <taxon>Dimargaris</taxon>
    </lineage>
</organism>
<keyword evidence="5" id="KW-1185">Reference proteome</keyword>
<feature type="non-terminal residue" evidence="4">
    <location>
        <position position="90"/>
    </location>
</feature>